<keyword evidence="1" id="KW-0408">Iron</keyword>
<dbReference type="PANTHER" id="PTHR24305">
    <property type="entry name" value="CYTOCHROME P450"/>
    <property type="match status" value="1"/>
</dbReference>
<organism evidence="2 3">
    <name type="scientific">Glonium stellatum</name>
    <dbReference type="NCBI Taxonomy" id="574774"/>
    <lineage>
        <taxon>Eukaryota</taxon>
        <taxon>Fungi</taxon>
        <taxon>Dikarya</taxon>
        <taxon>Ascomycota</taxon>
        <taxon>Pezizomycotina</taxon>
        <taxon>Dothideomycetes</taxon>
        <taxon>Pleosporomycetidae</taxon>
        <taxon>Gloniales</taxon>
        <taxon>Gloniaceae</taxon>
        <taxon>Glonium</taxon>
    </lineage>
</organism>
<dbReference type="Pfam" id="PF00067">
    <property type="entry name" value="p450"/>
    <property type="match status" value="1"/>
</dbReference>
<dbReference type="InterPro" id="IPR002401">
    <property type="entry name" value="Cyt_P450_E_grp-I"/>
</dbReference>
<keyword evidence="1" id="KW-0349">Heme</keyword>
<accession>A0A8E2EUV5</accession>
<dbReference type="EMBL" id="KV750329">
    <property type="protein sequence ID" value="OCL05274.1"/>
    <property type="molecule type" value="Genomic_DNA"/>
</dbReference>
<dbReference type="GO" id="GO:0005506">
    <property type="term" value="F:iron ion binding"/>
    <property type="evidence" value="ECO:0007669"/>
    <property type="project" value="InterPro"/>
</dbReference>
<keyword evidence="3" id="KW-1185">Reference proteome</keyword>
<dbReference type="InterPro" id="IPR050121">
    <property type="entry name" value="Cytochrome_P450_monoxygenase"/>
</dbReference>
<keyword evidence="1" id="KW-0479">Metal-binding</keyword>
<gene>
    <name evidence="2" type="ORF">AOQ84DRAFT_299257</name>
</gene>
<dbReference type="InterPro" id="IPR001128">
    <property type="entry name" value="Cyt_P450"/>
</dbReference>
<sequence>MNQFAVVGVIVLLLLYIHREYRVYRALKEFGGPPTAGFSRLWLLSAVYSGKMNFHFNKVNDEHGSTARIGPRTLLTRDPALIRKMNAVRSPYIRAEWYNALRLHPTRDNITSYRDEAIHNKLRAQMSHGYSGKENLYLENDIDGLLMRMFGLIQRKYVSTETTYKPMNLARITTFFTLDVISTVAFGKSFGFLEIDDDPFEYLKQLHVFLPAMMCFSVFPEVQRLMRLPLMRKLAPQATDITGLGKVMAFARDVVAERFGANNITRKDMLGSFLEHGLTQEQLESETLTQITAGSDSTATAIRMTLFLVTTNPSIYYTLISELLAAQKENKLTRPILRDSESRNLPYLQACIKEGLRLYPPVTGLLAKEVPPQGDIIDNRFVPGGTSIGWNSWGLMRLGDVFGQDVEVFRPERWLPGGGQSSEQIEQMNEVVGLVFGYGRFGCLGKPVAMIELNKTIAELLLRFTFQVADPAHPFDSKCIGFFLHENMFFRVAERKGSLNIHPYTAEE</sequence>
<dbReference type="GO" id="GO:0016705">
    <property type="term" value="F:oxidoreductase activity, acting on paired donors, with incorporation or reduction of molecular oxygen"/>
    <property type="evidence" value="ECO:0007669"/>
    <property type="project" value="InterPro"/>
</dbReference>
<name>A0A8E2EUV5_9PEZI</name>
<dbReference type="SUPFAM" id="SSF48264">
    <property type="entry name" value="Cytochrome P450"/>
    <property type="match status" value="1"/>
</dbReference>
<feature type="binding site" description="axial binding residue" evidence="1">
    <location>
        <position position="443"/>
    </location>
    <ligand>
        <name>heme</name>
        <dbReference type="ChEBI" id="CHEBI:30413"/>
    </ligand>
    <ligandPart>
        <name>Fe</name>
        <dbReference type="ChEBI" id="CHEBI:18248"/>
    </ligandPart>
</feature>
<dbReference type="GO" id="GO:0004497">
    <property type="term" value="F:monooxygenase activity"/>
    <property type="evidence" value="ECO:0007669"/>
    <property type="project" value="InterPro"/>
</dbReference>
<dbReference type="GO" id="GO:0020037">
    <property type="term" value="F:heme binding"/>
    <property type="evidence" value="ECO:0007669"/>
    <property type="project" value="InterPro"/>
</dbReference>
<proteinExistence type="predicted"/>
<dbReference type="PRINTS" id="PR00463">
    <property type="entry name" value="EP450I"/>
</dbReference>
<dbReference type="Proteomes" id="UP000250140">
    <property type="component" value="Unassembled WGS sequence"/>
</dbReference>
<dbReference type="Gene3D" id="1.10.630.10">
    <property type="entry name" value="Cytochrome P450"/>
    <property type="match status" value="1"/>
</dbReference>
<dbReference type="InterPro" id="IPR036396">
    <property type="entry name" value="Cyt_P450_sf"/>
</dbReference>
<dbReference type="PANTHER" id="PTHR24305:SF168">
    <property type="entry name" value="P450, PUTATIVE (EUROFUNG)-RELATED"/>
    <property type="match status" value="1"/>
</dbReference>
<protein>
    <submittedName>
        <fullName evidence="2">Cytochrome P450</fullName>
    </submittedName>
</protein>
<dbReference type="PRINTS" id="PR00385">
    <property type="entry name" value="P450"/>
</dbReference>
<comment type="cofactor">
    <cofactor evidence="1">
        <name>heme</name>
        <dbReference type="ChEBI" id="CHEBI:30413"/>
    </cofactor>
</comment>
<dbReference type="AlphaFoldDB" id="A0A8E2EUV5"/>
<evidence type="ECO:0000256" key="1">
    <source>
        <dbReference type="PIRSR" id="PIRSR602401-1"/>
    </source>
</evidence>
<evidence type="ECO:0000313" key="3">
    <source>
        <dbReference type="Proteomes" id="UP000250140"/>
    </source>
</evidence>
<evidence type="ECO:0000313" key="2">
    <source>
        <dbReference type="EMBL" id="OCL05274.1"/>
    </source>
</evidence>
<dbReference type="OrthoDB" id="3934656at2759"/>
<dbReference type="CDD" id="cd11060">
    <property type="entry name" value="CYP57A1-like"/>
    <property type="match status" value="1"/>
</dbReference>
<reference evidence="2 3" key="1">
    <citation type="journal article" date="2016" name="Nat. Commun.">
        <title>Ectomycorrhizal ecology is imprinted in the genome of the dominant symbiotic fungus Cenococcum geophilum.</title>
        <authorList>
            <consortium name="DOE Joint Genome Institute"/>
            <person name="Peter M."/>
            <person name="Kohler A."/>
            <person name="Ohm R.A."/>
            <person name="Kuo A."/>
            <person name="Krutzmann J."/>
            <person name="Morin E."/>
            <person name="Arend M."/>
            <person name="Barry K.W."/>
            <person name="Binder M."/>
            <person name="Choi C."/>
            <person name="Clum A."/>
            <person name="Copeland A."/>
            <person name="Grisel N."/>
            <person name="Haridas S."/>
            <person name="Kipfer T."/>
            <person name="LaButti K."/>
            <person name="Lindquist E."/>
            <person name="Lipzen A."/>
            <person name="Maire R."/>
            <person name="Meier B."/>
            <person name="Mihaltcheva S."/>
            <person name="Molinier V."/>
            <person name="Murat C."/>
            <person name="Poggeler S."/>
            <person name="Quandt C.A."/>
            <person name="Sperisen C."/>
            <person name="Tritt A."/>
            <person name="Tisserant E."/>
            <person name="Crous P.W."/>
            <person name="Henrissat B."/>
            <person name="Nehls U."/>
            <person name="Egli S."/>
            <person name="Spatafora J.W."/>
            <person name="Grigoriev I.V."/>
            <person name="Martin F.M."/>
        </authorList>
    </citation>
    <scope>NUCLEOTIDE SEQUENCE [LARGE SCALE GENOMIC DNA]</scope>
    <source>
        <strain evidence="2 3">CBS 207.34</strain>
    </source>
</reference>